<evidence type="ECO:0000259" key="4">
    <source>
        <dbReference type="Pfam" id="PF00696"/>
    </source>
</evidence>
<dbReference type="GO" id="GO:0009088">
    <property type="term" value="P:threonine biosynthetic process"/>
    <property type="evidence" value="ECO:0007669"/>
    <property type="project" value="UniProtKB-UniPathway"/>
</dbReference>
<dbReference type="Pfam" id="PF00696">
    <property type="entry name" value="AA_kinase"/>
    <property type="match status" value="1"/>
</dbReference>
<dbReference type="InterPro" id="IPR036393">
    <property type="entry name" value="AceGlu_kinase-like_sf"/>
</dbReference>
<evidence type="ECO:0000313" key="6">
    <source>
        <dbReference type="EMBL" id="KKW26373.1"/>
    </source>
</evidence>
<dbReference type="Gene3D" id="3.30.360.10">
    <property type="entry name" value="Dihydrodipicolinate Reductase, domain 2"/>
    <property type="match status" value="1"/>
</dbReference>
<dbReference type="PANTHER" id="PTHR43070:SF3">
    <property type="entry name" value="HOMOSERINE DEHYDROGENASE"/>
    <property type="match status" value="1"/>
</dbReference>
<dbReference type="EC" id="1.1.1.3" evidence="1"/>
<keyword evidence="3" id="KW-0560">Oxidoreductase</keyword>
<evidence type="ECO:0000313" key="7">
    <source>
        <dbReference type="Proteomes" id="UP000034913"/>
    </source>
</evidence>
<evidence type="ECO:0000256" key="3">
    <source>
        <dbReference type="ARBA" id="ARBA00023002"/>
    </source>
</evidence>
<proteinExistence type="predicted"/>
<dbReference type="Gene3D" id="3.40.50.720">
    <property type="entry name" value="NAD(P)-binding Rossmann-like Domain"/>
    <property type="match status" value="1"/>
</dbReference>
<dbReference type="GO" id="GO:0016301">
    <property type="term" value="F:kinase activity"/>
    <property type="evidence" value="ECO:0007669"/>
    <property type="project" value="UniProtKB-KW"/>
</dbReference>
<reference evidence="6 7" key="1">
    <citation type="journal article" date="2015" name="Nature">
        <title>rRNA introns, odd ribosomes, and small enigmatic genomes across a large radiation of phyla.</title>
        <authorList>
            <person name="Brown C.T."/>
            <person name="Hug L.A."/>
            <person name="Thomas B.C."/>
            <person name="Sharon I."/>
            <person name="Castelle C.J."/>
            <person name="Singh A."/>
            <person name="Wilkins M.J."/>
            <person name="Williams K.H."/>
            <person name="Banfield J.F."/>
        </authorList>
    </citation>
    <scope>NUCLEOTIDE SEQUENCE [LARGE SCALE GENOMIC DNA]</scope>
</reference>
<dbReference type="Gene3D" id="3.40.1160.10">
    <property type="entry name" value="Acetylglutamate kinase-like"/>
    <property type="match status" value="1"/>
</dbReference>
<dbReference type="InterPro" id="IPR001342">
    <property type="entry name" value="HDH_cat"/>
</dbReference>
<dbReference type="AlphaFoldDB" id="A0A0G1X5E4"/>
<protein>
    <recommendedName>
        <fullName evidence="1">homoserine dehydrogenase</fullName>
        <ecNumber evidence="1">1.1.1.3</ecNumber>
    </recommendedName>
</protein>
<keyword evidence="6" id="KW-0418">Kinase</keyword>
<organism evidence="6 7">
    <name type="scientific">candidate division Kazan bacterium GW2011_GWB1_52_7</name>
    <dbReference type="NCBI Taxonomy" id="1620414"/>
    <lineage>
        <taxon>Bacteria</taxon>
        <taxon>Bacteria division Kazan-3B-28</taxon>
    </lineage>
</organism>
<dbReference type="SUPFAM" id="SSF55347">
    <property type="entry name" value="Glyceraldehyde-3-phosphate dehydrogenase-like, C-terminal domain"/>
    <property type="match status" value="1"/>
</dbReference>
<gene>
    <name evidence="6" type="ORF">VF00_C0009G0006</name>
</gene>
<keyword evidence="6" id="KW-0808">Transferase</keyword>
<dbReference type="GO" id="GO:0004412">
    <property type="term" value="F:homoserine dehydrogenase activity"/>
    <property type="evidence" value="ECO:0007669"/>
    <property type="project" value="UniProtKB-EC"/>
</dbReference>
<accession>A0A0G1X5E4</accession>
<evidence type="ECO:0000256" key="1">
    <source>
        <dbReference type="ARBA" id="ARBA00013213"/>
    </source>
</evidence>
<dbReference type="Pfam" id="PF00742">
    <property type="entry name" value="Homoserine_dh"/>
    <property type="match status" value="1"/>
</dbReference>
<dbReference type="SUPFAM" id="SSF53633">
    <property type="entry name" value="Carbamate kinase-like"/>
    <property type="match status" value="1"/>
</dbReference>
<dbReference type="PANTHER" id="PTHR43070">
    <property type="match status" value="1"/>
</dbReference>
<dbReference type="InterPro" id="IPR001048">
    <property type="entry name" value="Asp/Glu/Uridylate_kinase"/>
</dbReference>
<dbReference type="InterPro" id="IPR036291">
    <property type="entry name" value="NAD(P)-bd_dom_sf"/>
</dbReference>
<sequence length="971" mass="106072">MAEYGIKVGGSSVSSARNIDIVADLIVKQYLSNPADNINVVVSAIGKDPAGTRTEKVTDMLLDLAKLILEKKSPKKNALAVEKKLTETSGVHTDIIHHLHIDYRTAHYPLSNLGLAVADAMSKIKRKENINPYQIKDALAAMGELSSTPIVAAVVQHKLEKKWESLETKLAKEKMLRPEEQAVLNRLRAANGVYAHVVDSRHAGFITDSNFTKATLLDSSLDTEIARHHASLRAQYPHSILMYSGFVGRDIEGNTTTIGRDGSNTTKTALAVAANEQAITIYSDTDGVLLVNPKIVPNSQTARSLDYIETVLLAKFGGMKVLEEAGLYPLIRAKKYIPITVKNTFNPDDPGTLITHEAPPSVPTMKGLGILHDMHYREFAVQDPRAFQQLERTLASYKGVNILKSTLDSNGAKKIGKFVFAVDRKLEKRHGAEYFASALTDRIIKNVFGGQAPKSFHHSAGSLVTIVGRELGNSHKDMSRVYDILSKANGGGTDTNTHKLPVWTTPDSIHLYMDQGTTNNVVNMLYNKLKKINVVLYGLGNIGPAFLQKAIENYDELGITVTGIVDSSGGYAKIGGFTTHDLEAIIAAKKGKTSLKEAAESSLVEGGIYLAPEAAKNFRNLRDFCKGDTVLVDATSESSMIHRLAYALHLGAKVISVNKAPYAVEKDNGHAKRQIPQLFEALLENRLFNRGTVGADIGVPGKLLDILIKNPAYVTVRGCSSGTLGYTTTLIEEGKPLSDGVQGAIAEGFTEPNPYKDFSGNDVLNKMVVLWRTIATKYGLDPFDIKVSHESYLAPAIRKYEELTGKPFETSDLSGLTKTAFVERMKMLDGPFKALQKGLPEGYVLRYVGEISYDEATKKYSISVGMREVHKTNSLGSLKGPDNRILFGINSSPDDLQDFASGKGAGIVETANAIMRDLKEIVSMARGEYGGRKIGYVKRPLSERPTHLPMVNWHRPSQKATALMGYSQFLK</sequence>
<comment type="caution">
    <text evidence="6">The sequence shown here is derived from an EMBL/GenBank/DDBJ whole genome shotgun (WGS) entry which is preliminary data.</text>
</comment>
<dbReference type="UniPathway" id="UPA00051">
    <property type="reaction ID" value="UER00465"/>
</dbReference>
<feature type="domain" description="Aspartate/glutamate/uridylate kinase" evidence="4">
    <location>
        <begin position="6"/>
        <end position="343"/>
    </location>
</feature>
<dbReference type="UniPathway" id="UPA00050">
    <property type="reaction ID" value="UER00063"/>
</dbReference>
<dbReference type="Proteomes" id="UP000034913">
    <property type="component" value="Unassembled WGS sequence"/>
</dbReference>
<dbReference type="InterPro" id="IPR011147">
    <property type="entry name" value="Bifunc_Aspkin/hSer_DH"/>
</dbReference>
<evidence type="ECO:0000256" key="2">
    <source>
        <dbReference type="ARBA" id="ARBA00022857"/>
    </source>
</evidence>
<evidence type="ECO:0000259" key="5">
    <source>
        <dbReference type="Pfam" id="PF00742"/>
    </source>
</evidence>
<feature type="domain" description="Homoserine dehydrogenase catalytic" evidence="5">
    <location>
        <begin position="715"/>
        <end position="918"/>
    </location>
</feature>
<dbReference type="EMBL" id="LCRB01000009">
    <property type="protein sequence ID" value="KKW26373.1"/>
    <property type="molecule type" value="Genomic_DNA"/>
</dbReference>
<keyword evidence="2" id="KW-0521">NADP</keyword>
<name>A0A0G1X5E4_UNCK3</name>
<dbReference type="SUPFAM" id="SSF51735">
    <property type="entry name" value="NAD(P)-binding Rossmann-fold domains"/>
    <property type="match status" value="1"/>
</dbReference>